<proteinExistence type="predicted"/>
<feature type="region of interest" description="Disordered" evidence="1">
    <location>
        <begin position="23"/>
        <end position="53"/>
    </location>
</feature>
<gene>
    <name evidence="2" type="ORF">MM50RIKEN_24110</name>
</gene>
<dbReference type="Proteomes" id="UP000681035">
    <property type="component" value="Chromosome"/>
</dbReference>
<dbReference type="EMBL" id="AP023418">
    <property type="protein sequence ID" value="BCK82648.1"/>
    <property type="molecule type" value="Genomic_DNA"/>
</dbReference>
<evidence type="ECO:0000313" key="2">
    <source>
        <dbReference type="EMBL" id="BCK82648.1"/>
    </source>
</evidence>
<name>A0A810Q2U3_9FIRM</name>
<sequence length="53" mass="5940">MEPAALPQALCVSKKVFPARRGISQNFKKLPKNEHQKSRPDGGFFGGTKRRKT</sequence>
<evidence type="ECO:0000313" key="3">
    <source>
        <dbReference type="Proteomes" id="UP000681035"/>
    </source>
</evidence>
<dbReference type="AlphaFoldDB" id="A0A810Q2U3"/>
<organism evidence="2 3">
    <name type="scientific">Vescimonas coprocola</name>
    <dbReference type="NCBI Taxonomy" id="2714355"/>
    <lineage>
        <taxon>Bacteria</taxon>
        <taxon>Bacillati</taxon>
        <taxon>Bacillota</taxon>
        <taxon>Clostridia</taxon>
        <taxon>Eubacteriales</taxon>
        <taxon>Oscillospiraceae</taxon>
        <taxon>Vescimonas</taxon>
    </lineage>
</organism>
<dbReference type="RefSeq" id="WP_213541198.1">
    <property type="nucleotide sequence ID" value="NZ_AP023418.1"/>
</dbReference>
<dbReference type="KEGG" id="vcop:MM50RIKEN_24110"/>
<reference evidence="2" key="1">
    <citation type="submission" date="2020-09" db="EMBL/GenBank/DDBJ databases">
        <title>New species isolated from human feces.</title>
        <authorList>
            <person name="Kitahara M."/>
            <person name="Shigeno Y."/>
            <person name="Shime M."/>
            <person name="Matsumoto Y."/>
            <person name="Nakamura S."/>
            <person name="Motooka D."/>
            <person name="Fukuoka S."/>
            <person name="Nishikawa H."/>
            <person name="Benno Y."/>
        </authorList>
    </citation>
    <scope>NUCLEOTIDE SEQUENCE</scope>
    <source>
        <strain evidence="2">MM50</strain>
    </source>
</reference>
<protein>
    <submittedName>
        <fullName evidence="2">Uncharacterized protein</fullName>
    </submittedName>
</protein>
<feature type="compositionally biased region" description="Basic and acidic residues" evidence="1">
    <location>
        <begin position="31"/>
        <end position="40"/>
    </location>
</feature>
<accession>A0A810Q2U3</accession>
<evidence type="ECO:0000256" key="1">
    <source>
        <dbReference type="SAM" id="MobiDB-lite"/>
    </source>
</evidence>
<keyword evidence="3" id="KW-1185">Reference proteome</keyword>